<feature type="region of interest" description="Disordered" evidence="1">
    <location>
        <begin position="1"/>
        <end position="32"/>
    </location>
</feature>
<keyword evidence="4" id="KW-1185">Reference proteome</keyword>
<feature type="region of interest" description="Disordered" evidence="1">
    <location>
        <begin position="52"/>
        <end position="97"/>
    </location>
</feature>
<evidence type="ECO:0000256" key="1">
    <source>
        <dbReference type="SAM" id="MobiDB-lite"/>
    </source>
</evidence>
<gene>
    <name evidence="2" type="ORF">NDU88_008977</name>
    <name evidence="3" type="ORF">NDU88_008978</name>
</gene>
<proteinExistence type="predicted"/>
<evidence type="ECO:0000313" key="4">
    <source>
        <dbReference type="Proteomes" id="UP001066276"/>
    </source>
</evidence>
<sequence>MTEHSPNAKPTFHDRTDTAGDHRRQPSARGDGCFYFLLDTGDQIHTNRHRKLPLLGDGVGTPLGDPGNPHVHYPGQRPRSFLTTEQSDGPGRQKQEE</sequence>
<accession>A0AAV7P2I3</accession>
<organism evidence="2 4">
    <name type="scientific">Pleurodeles waltl</name>
    <name type="common">Iberian ribbed newt</name>
    <dbReference type="NCBI Taxonomy" id="8319"/>
    <lineage>
        <taxon>Eukaryota</taxon>
        <taxon>Metazoa</taxon>
        <taxon>Chordata</taxon>
        <taxon>Craniata</taxon>
        <taxon>Vertebrata</taxon>
        <taxon>Euteleostomi</taxon>
        <taxon>Amphibia</taxon>
        <taxon>Batrachia</taxon>
        <taxon>Caudata</taxon>
        <taxon>Salamandroidea</taxon>
        <taxon>Salamandridae</taxon>
        <taxon>Pleurodelinae</taxon>
        <taxon>Pleurodeles</taxon>
    </lineage>
</organism>
<comment type="caution">
    <text evidence="2">The sequence shown here is derived from an EMBL/GenBank/DDBJ whole genome shotgun (WGS) entry which is preliminary data.</text>
</comment>
<protein>
    <submittedName>
        <fullName evidence="2">Uncharacterized protein</fullName>
    </submittedName>
</protein>
<dbReference type="Proteomes" id="UP001066276">
    <property type="component" value="Chromosome 8"/>
</dbReference>
<dbReference type="AlphaFoldDB" id="A0AAV7P2I3"/>
<feature type="compositionally biased region" description="Basic and acidic residues" evidence="1">
    <location>
        <begin position="11"/>
        <end position="24"/>
    </location>
</feature>
<dbReference type="EMBL" id="JANPWB010000012">
    <property type="protein sequence ID" value="KAJ1120828.1"/>
    <property type="molecule type" value="Genomic_DNA"/>
</dbReference>
<name>A0AAV7P2I3_PLEWA</name>
<reference evidence="2" key="1">
    <citation type="journal article" date="2022" name="bioRxiv">
        <title>Sequencing and chromosome-scale assembly of the giantPleurodeles waltlgenome.</title>
        <authorList>
            <person name="Brown T."/>
            <person name="Elewa A."/>
            <person name="Iarovenko S."/>
            <person name="Subramanian E."/>
            <person name="Araus A.J."/>
            <person name="Petzold A."/>
            <person name="Susuki M."/>
            <person name="Suzuki K.-i.T."/>
            <person name="Hayashi T."/>
            <person name="Toyoda A."/>
            <person name="Oliveira C."/>
            <person name="Osipova E."/>
            <person name="Leigh N.D."/>
            <person name="Simon A."/>
            <person name="Yun M.H."/>
        </authorList>
    </citation>
    <scope>NUCLEOTIDE SEQUENCE</scope>
    <source>
        <strain evidence="2">20211129_DDA</strain>
        <tissue evidence="2">Liver</tissue>
    </source>
</reference>
<evidence type="ECO:0000313" key="3">
    <source>
        <dbReference type="EMBL" id="KAJ1120829.1"/>
    </source>
</evidence>
<dbReference type="EMBL" id="JANPWB010000012">
    <property type="protein sequence ID" value="KAJ1120829.1"/>
    <property type="molecule type" value="Genomic_DNA"/>
</dbReference>
<evidence type="ECO:0000313" key="2">
    <source>
        <dbReference type="EMBL" id="KAJ1120828.1"/>
    </source>
</evidence>